<keyword evidence="7" id="KW-1185">Reference proteome</keyword>
<dbReference type="Proteomes" id="UP000007303">
    <property type="component" value="Unassembled WGS sequence"/>
</dbReference>
<dbReference type="PANTHER" id="PTHR24251:SF37">
    <property type="entry name" value="CUB DOMAIN-CONTAINING PROTEIN"/>
    <property type="match status" value="1"/>
</dbReference>
<protein>
    <recommendedName>
        <fullName evidence="5">CUB domain-containing protein</fullName>
    </recommendedName>
</protein>
<feature type="chain" id="PRO_5003583068" description="CUB domain-containing protein" evidence="4">
    <location>
        <begin position="17"/>
        <end position="267"/>
    </location>
</feature>
<dbReference type="InterPro" id="IPR000859">
    <property type="entry name" value="CUB_dom"/>
</dbReference>
<evidence type="ECO:0000313" key="6">
    <source>
        <dbReference type="Ensembl" id="ENSTNIP00000022306.1"/>
    </source>
</evidence>
<dbReference type="Pfam" id="PF00431">
    <property type="entry name" value="CUB"/>
    <property type="match status" value="1"/>
</dbReference>
<dbReference type="Gene3D" id="2.60.120.290">
    <property type="entry name" value="Spermadhesin, CUB domain"/>
    <property type="match status" value="2"/>
</dbReference>
<evidence type="ECO:0000256" key="2">
    <source>
        <dbReference type="ARBA" id="ARBA00023157"/>
    </source>
</evidence>
<sequence>HFCSLVFLGFIHTCGGNLKGRNGTIESPGFPYGYPNGANCTWVIVAEEGNRIHIVFQSFAVEEEYDFLSLYDGPPHPANFRTKLTGFTIPPPVTSSGSVFSLRLTSDFAVSAHGFKVVYEDVPAYNAPNPLINTCCIHRTKFSVSTPLNLGCPANSVLFGHAVLRCSFSYTCNTGFSVSPIPASAEDTCGGTLRGSSGLISSFDFPGGESPGTGAGGGAGGLGTSGECKWTVLADPGDTISLVFTEFQMEEKSDYLEVEGSEPPTIW</sequence>
<proteinExistence type="predicted"/>
<name>H3DP57_TETNG</name>
<keyword evidence="1" id="KW-0677">Repeat</keyword>
<dbReference type="CDD" id="cd00041">
    <property type="entry name" value="CUB"/>
    <property type="match status" value="2"/>
</dbReference>
<accession>H3DP57</accession>
<evidence type="ECO:0000256" key="4">
    <source>
        <dbReference type="SAM" id="SignalP"/>
    </source>
</evidence>
<dbReference type="SUPFAM" id="SSF49854">
    <property type="entry name" value="Spermadhesin, CUB domain"/>
    <property type="match status" value="2"/>
</dbReference>
<evidence type="ECO:0000259" key="5">
    <source>
        <dbReference type="PROSITE" id="PS01180"/>
    </source>
</evidence>
<dbReference type="SMART" id="SM00042">
    <property type="entry name" value="CUB"/>
    <property type="match status" value="1"/>
</dbReference>
<dbReference type="GeneTree" id="ENSGT00940000155299"/>
<reference evidence="6" key="3">
    <citation type="submission" date="2025-09" db="UniProtKB">
        <authorList>
            <consortium name="Ensembl"/>
        </authorList>
    </citation>
    <scope>IDENTIFICATION</scope>
</reference>
<dbReference type="Ensembl" id="ENSTNIT00000022545.1">
    <property type="protein sequence ID" value="ENSTNIP00000022306.1"/>
    <property type="gene ID" value="ENSTNIG00000019112.1"/>
</dbReference>
<feature type="signal peptide" evidence="4">
    <location>
        <begin position="1"/>
        <end position="16"/>
    </location>
</feature>
<keyword evidence="2" id="KW-1015">Disulfide bond</keyword>
<dbReference type="AlphaFoldDB" id="H3DP57"/>
<reference evidence="6" key="2">
    <citation type="submission" date="2025-08" db="UniProtKB">
        <authorList>
            <consortium name="Ensembl"/>
        </authorList>
    </citation>
    <scope>IDENTIFICATION</scope>
</reference>
<dbReference type="PANTHER" id="PTHR24251">
    <property type="entry name" value="OVOCHYMASE-RELATED"/>
    <property type="match status" value="1"/>
</dbReference>
<organism evidence="6 7">
    <name type="scientific">Tetraodon nigroviridis</name>
    <name type="common">Spotted green pufferfish</name>
    <name type="synonym">Chelonodon nigroviridis</name>
    <dbReference type="NCBI Taxonomy" id="99883"/>
    <lineage>
        <taxon>Eukaryota</taxon>
        <taxon>Metazoa</taxon>
        <taxon>Chordata</taxon>
        <taxon>Craniata</taxon>
        <taxon>Vertebrata</taxon>
        <taxon>Euteleostomi</taxon>
        <taxon>Actinopterygii</taxon>
        <taxon>Neopterygii</taxon>
        <taxon>Teleostei</taxon>
        <taxon>Neoteleostei</taxon>
        <taxon>Acanthomorphata</taxon>
        <taxon>Eupercaria</taxon>
        <taxon>Tetraodontiformes</taxon>
        <taxon>Tetradontoidea</taxon>
        <taxon>Tetraodontidae</taxon>
        <taxon>Tetraodon</taxon>
    </lineage>
</organism>
<evidence type="ECO:0000313" key="7">
    <source>
        <dbReference type="Proteomes" id="UP000007303"/>
    </source>
</evidence>
<dbReference type="HOGENOM" id="CLU_082602_0_0_1"/>
<dbReference type="OMA" id="DRIRYRC"/>
<dbReference type="InParanoid" id="H3DP57"/>
<evidence type="ECO:0000256" key="3">
    <source>
        <dbReference type="PROSITE-ProRule" id="PRU00059"/>
    </source>
</evidence>
<feature type="domain" description="CUB" evidence="5">
    <location>
        <begin position="189"/>
        <end position="267"/>
    </location>
</feature>
<keyword evidence="4" id="KW-0732">Signal</keyword>
<comment type="caution">
    <text evidence="3">Lacks conserved residue(s) required for the propagation of feature annotation.</text>
</comment>
<feature type="domain" description="CUB" evidence="5">
    <location>
        <begin position="14"/>
        <end position="122"/>
    </location>
</feature>
<dbReference type="FunFam" id="2.60.120.290:FF:000001">
    <property type="entry name" value="CUB and sushi domain-containing protein 3 isoform X1"/>
    <property type="match status" value="1"/>
</dbReference>
<dbReference type="PROSITE" id="PS01180">
    <property type="entry name" value="CUB"/>
    <property type="match status" value="2"/>
</dbReference>
<dbReference type="InterPro" id="IPR035914">
    <property type="entry name" value="Sperma_CUB_dom_sf"/>
</dbReference>
<reference evidence="7" key="1">
    <citation type="journal article" date="2004" name="Nature">
        <title>Genome duplication in the teleost fish Tetraodon nigroviridis reveals the early vertebrate proto-karyotype.</title>
        <authorList>
            <person name="Jaillon O."/>
            <person name="Aury J.-M."/>
            <person name="Brunet F."/>
            <person name="Petit J.-L."/>
            <person name="Stange-Thomann N."/>
            <person name="Mauceli E."/>
            <person name="Bouneau L."/>
            <person name="Fischer C."/>
            <person name="Ozouf-Costaz C."/>
            <person name="Bernot A."/>
            <person name="Nicaud S."/>
            <person name="Jaffe D."/>
            <person name="Fisher S."/>
            <person name="Lutfalla G."/>
            <person name="Dossat C."/>
            <person name="Segurens B."/>
            <person name="Dasilva C."/>
            <person name="Salanoubat M."/>
            <person name="Levy M."/>
            <person name="Boudet N."/>
            <person name="Castellano S."/>
            <person name="Anthouard V."/>
            <person name="Jubin C."/>
            <person name="Castelli V."/>
            <person name="Katinka M."/>
            <person name="Vacherie B."/>
            <person name="Biemont C."/>
            <person name="Skalli Z."/>
            <person name="Cattolico L."/>
            <person name="Poulain J."/>
            <person name="De Berardinis V."/>
            <person name="Cruaud C."/>
            <person name="Duprat S."/>
            <person name="Brottier P."/>
            <person name="Coutanceau J.-P."/>
            <person name="Gouzy J."/>
            <person name="Parra G."/>
            <person name="Lardier G."/>
            <person name="Chapple C."/>
            <person name="McKernan K.J."/>
            <person name="McEwan P."/>
            <person name="Bosak S."/>
            <person name="Kellis M."/>
            <person name="Volff J.-N."/>
            <person name="Guigo R."/>
            <person name="Zody M.C."/>
            <person name="Mesirov J."/>
            <person name="Lindblad-Toh K."/>
            <person name="Birren B."/>
            <person name="Nusbaum C."/>
            <person name="Kahn D."/>
            <person name="Robinson-Rechavi M."/>
            <person name="Laudet V."/>
            <person name="Schachter V."/>
            <person name="Quetier F."/>
            <person name="Saurin W."/>
            <person name="Scarpelli C."/>
            <person name="Wincker P."/>
            <person name="Lander E.S."/>
            <person name="Weissenbach J."/>
            <person name="Roest Crollius H."/>
        </authorList>
    </citation>
    <scope>NUCLEOTIDE SEQUENCE [LARGE SCALE GENOMIC DNA]</scope>
</reference>
<evidence type="ECO:0000256" key="1">
    <source>
        <dbReference type="ARBA" id="ARBA00022737"/>
    </source>
</evidence>